<dbReference type="InterPro" id="IPR011009">
    <property type="entry name" value="Kinase-like_dom_sf"/>
</dbReference>
<dbReference type="OrthoDB" id="2740102at2759"/>
<organism evidence="1 2">
    <name type="scientific">Steccherinum ochraceum</name>
    <dbReference type="NCBI Taxonomy" id="92696"/>
    <lineage>
        <taxon>Eukaryota</taxon>
        <taxon>Fungi</taxon>
        <taxon>Dikarya</taxon>
        <taxon>Basidiomycota</taxon>
        <taxon>Agaricomycotina</taxon>
        <taxon>Agaricomycetes</taxon>
        <taxon>Polyporales</taxon>
        <taxon>Steccherinaceae</taxon>
        <taxon>Steccherinum</taxon>
    </lineage>
</organism>
<accession>A0A4R0RYQ3</accession>
<gene>
    <name evidence="1" type="ORF">EIP91_007584</name>
</gene>
<evidence type="ECO:0000313" key="2">
    <source>
        <dbReference type="Proteomes" id="UP000292702"/>
    </source>
</evidence>
<protein>
    <recommendedName>
        <fullName evidence="3">Protein kinase domain-containing protein</fullName>
    </recommendedName>
</protein>
<dbReference type="AlphaFoldDB" id="A0A4R0RYQ3"/>
<dbReference type="SUPFAM" id="SSF56112">
    <property type="entry name" value="Protein kinase-like (PK-like)"/>
    <property type="match status" value="1"/>
</dbReference>
<name>A0A4R0RYQ3_9APHY</name>
<dbReference type="Proteomes" id="UP000292702">
    <property type="component" value="Unassembled WGS sequence"/>
</dbReference>
<evidence type="ECO:0000313" key="1">
    <source>
        <dbReference type="EMBL" id="TCD69458.1"/>
    </source>
</evidence>
<evidence type="ECO:0008006" key="3">
    <source>
        <dbReference type="Google" id="ProtNLM"/>
    </source>
</evidence>
<keyword evidence="2" id="KW-1185">Reference proteome</keyword>
<dbReference type="EMBL" id="RWJN01000041">
    <property type="protein sequence ID" value="TCD69458.1"/>
    <property type="molecule type" value="Genomic_DNA"/>
</dbReference>
<comment type="caution">
    <text evidence="1">The sequence shown here is derived from an EMBL/GenBank/DDBJ whole genome shotgun (WGS) entry which is preliminary data.</text>
</comment>
<proteinExistence type="predicted"/>
<sequence length="356" mass="40260">MSTPAAAHTSSLFPDDRGTQILYNVVFQKTASTKGTLLVFDRDANGKRSLNMRLVSLDGPHELDSFASAEVIERLSVTESSVVYTGKCGSSHGRTVELIFKFVPDQERLNAEAATYRQLAKLQGNIIPKFYGILQVVRSEVCCLVLERFGNDMGNRSFDRLSREDRATLLNMLAEIHKAGISPRDVVESNIWCKNDGGRQEFRVADLADVDVHEKCGWNDTFNPDKLFKLHEIGCASLAETAEEMELFESGIIYDPVFNMIVRRSELGEGFPKQWVVDRIRPGTRTALARRLGLDVSLGPKVLLKDQRWMWERFFEEVQRRIVEGQTIDAIIEEKEEILDDLAQQWKSGPGGMRED</sequence>
<reference evidence="1 2" key="1">
    <citation type="submission" date="2018-11" db="EMBL/GenBank/DDBJ databases">
        <title>Genome assembly of Steccherinum ochraceum LE-BIN_3174, the white-rot fungus of the Steccherinaceae family (The Residual Polyporoid clade, Polyporales, Basidiomycota).</title>
        <authorList>
            <person name="Fedorova T.V."/>
            <person name="Glazunova O.A."/>
            <person name="Landesman E.O."/>
            <person name="Moiseenko K.V."/>
            <person name="Psurtseva N.V."/>
            <person name="Savinova O.S."/>
            <person name="Shakhova N.V."/>
            <person name="Tyazhelova T.V."/>
            <person name="Vasina D.V."/>
        </authorList>
    </citation>
    <scope>NUCLEOTIDE SEQUENCE [LARGE SCALE GENOMIC DNA]</scope>
    <source>
        <strain evidence="1 2">LE-BIN_3174</strain>
    </source>
</reference>